<dbReference type="EMBL" id="JARVLH010000010">
    <property type="protein sequence ID" value="MEX5286303.1"/>
    <property type="molecule type" value="Genomic_DNA"/>
</dbReference>
<gene>
    <name evidence="1" type="ORF">QCO44_11845</name>
</gene>
<dbReference type="RefSeq" id="WP_368848020.1">
    <property type="nucleotide sequence ID" value="NZ_CP194411.1"/>
</dbReference>
<proteinExistence type="predicted"/>
<organism evidence="1 2">
    <name type="scientific">Selenomonas sputigena</name>
    <dbReference type="NCBI Taxonomy" id="69823"/>
    <lineage>
        <taxon>Bacteria</taxon>
        <taxon>Bacillati</taxon>
        <taxon>Bacillota</taxon>
        <taxon>Negativicutes</taxon>
        <taxon>Selenomonadales</taxon>
        <taxon>Selenomonadaceae</taxon>
        <taxon>Selenomonas</taxon>
    </lineage>
</organism>
<sequence>MIYEFTKQDVDNATHGVLDILLAEGTLTKEEQNGVAIIAKNPIVDIRKELQVIQKNRNLDMK</sequence>
<name>A0ABV3XA26_9FIRM</name>
<keyword evidence="2" id="KW-1185">Reference proteome</keyword>
<accession>A0ABV3XA26</accession>
<dbReference type="Proteomes" id="UP001559623">
    <property type="component" value="Unassembled WGS sequence"/>
</dbReference>
<evidence type="ECO:0000313" key="2">
    <source>
        <dbReference type="Proteomes" id="UP001559623"/>
    </source>
</evidence>
<evidence type="ECO:0000313" key="1">
    <source>
        <dbReference type="EMBL" id="MEX5286303.1"/>
    </source>
</evidence>
<reference evidence="1 2" key="1">
    <citation type="submission" date="2023-04" db="EMBL/GenBank/DDBJ databases">
        <title>Genome Sequence of Selenomonas sputigena ATCC 33150.</title>
        <authorList>
            <person name="Miller D.P."/>
            <person name="Anvari S."/>
            <person name="Polson S.W."/>
            <person name="Macdonald M."/>
            <person name="Mcdowell J.V."/>
        </authorList>
    </citation>
    <scope>NUCLEOTIDE SEQUENCE [LARGE SCALE GENOMIC DNA]</scope>
    <source>
        <strain evidence="1 2">ATCC 33150</strain>
    </source>
</reference>
<protein>
    <submittedName>
        <fullName evidence="1">Uncharacterized protein</fullName>
    </submittedName>
</protein>
<comment type="caution">
    <text evidence="1">The sequence shown here is derived from an EMBL/GenBank/DDBJ whole genome shotgun (WGS) entry which is preliminary data.</text>
</comment>